<dbReference type="Pfam" id="PF20434">
    <property type="entry name" value="BD-FAE"/>
    <property type="match status" value="1"/>
</dbReference>
<dbReference type="KEGG" id="asla:NCTC11923_02233"/>
<keyword evidence="5" id="KW-1185">Reference proteome</keyword>
<evidence type="ECO:0000259" key="3">
    <source>
        <dbReference type="Pfam" id="PF20434"/>
    </source>
</evidence>
<keyword evidence="1" id="KW-0378">Hydrolase</keyword>
<dbReference type="SUPFAM" id="SSF53474">
    <property type="entry name" value="alpha/beta-Hydrolases"/>
    <property type="match status" value="1"/>
</dbReference>
<dbReference type="InterPro" id="IPR050300">
    <property type="entry name" value="GDXG_lipolytic_enzyme"/>
</dbReference>
<protein>
    <submittedName>
        <fullName evidence="4">Acetyl esterase</fullName>
    </submittedName>
</protein>
<dbReference type="EMBL" id="LR134363">
    <property type="protein sequence ID" value="VEG75561.1"/>
    <property type="molecule type" value="Genomic_DNA"/>
</dbReference>
<feature type="transmembrane region" description="Helical" evidence="2">
    <location>
        <begin position="60"/>
        <end position="82"/>
    </location>
</feature>
<dbReference type="Gene3D" id="3.40.50.1820">
    <property type="entry name" value="alpha/beta hydrolase"/>
    <property type="match status" value="1"/>
</dbReference>
<keyword evidence="2" id="KW-1133">Transmembrane helix</keyword>
<organism evidence="4 5">
    <name type="scientific">Actinomyces slackii</name>
    <dbReference type="NCBI Taxonomy" id="52774"/>
    <lineage>
        <taxon>Bacteria</taxon>
        <taxon>Bacillati</taxon>
        <taxon>Actinomycetota</taxon>
        <taxon>Actinomycetes</taxon>
        <taxon>Actinomycetales</taxon>
        <taxon>Actinomycetaceae</taxon>
        <taxon>Actinomyces</taxon>
    </lineage>
</organism>
<keyword evidence="2" id="KW-0472">Membrane</keyword>
<dbReference type="InterPro" id="IPR029058">
    <property type="entry name" value="AB_hydrolase_fold"/>
</dbReference>
<accession>A0A3S4SUR4</accession>
<feature type="domain" description="BD-FAE-like" evidence="3">
    <location>
        <begin position="156"/>
        <end position="362"/>
    </location>
</feature>
<reference evidence="4 5" key="1">
    <citation type="submission" date="2018-12" db="EMBL/GenBank/DDBJ databases">
        <authorList>
            <consortium name="Pathogen Informatics"/>
        </authorList>
    </citation>
    <scope>NUCLEOTIDE SEQUENCE [LARGE SCALE GENOMIC DNA]</scope>
    <source>
        <strain evidence="4 5">NCTC11923</strain>
    </source>
</reference>
<dbReference type="AlphaFoldDB" id="A0A3S4SUR4"/>
<evidence type="ECO:0000313" key="5">
    <source>
        <dbReference type="Proteomes" id="UP000276899"/>
    </source>
</evidence>
<proteinExistence type="predicted"/>
<feature type="transmembrane region" description="Helical" evidence="2">
    <location>
        <begin position="26"/>
        <end position="48"/>
    </location>
</feature>
<evidence type="ECO:0000256" key="2">
    <source>
        <dbReference type="SAM" id="Phobius"/>
    </source>
</evidence>
<evidence type="ECO:0000256" key="1">
    <source>
        <dbReference type="ARBA" id="ARBA00022801"/>
    </source>
</evidence>
<keyword evidence="2" id="KW-0812">Transmembrane</keyword>
<feature type="transmembrane region" description="Helical" evidence="2">
    <location>
        <begin position="94"/>
        <end position="116"/>
    </location>
</feature>
<sequence length="409" mass="42585">MTSHTAQSPNASATGADCPARRRGSAALAVTSLVVAAPLAILAVGAIFPRIPVLGVLGSFTIPTVAPWAFVLALVGILLAALALRAGRRRLTRVAAAMSALALLGTGTVFGTHVVLAHRAGVPLGPQMFSMQLASDGHPDESLTYLTDPTGAALRMDVYKPAATAGKGAPVMVYVHGGGWNSGEPDETAATLRWFADQGYLVLAPQYTLASAQFPTWNIAMPQVGCALIWAGEHATSLGGDSSRLAVFGGSAGGNLALTTTYAAAAGTLTPACEGTVPKVSAVAAGVPAVDPAYVYDTRDPLMKGYTQQLVRDFLGGTPDEHPDRLTAVQVRTYLTPKAPPTFFGASVGDHIVPVEGTSRFEQEARDAGVDITAHYIPFSDHLTPVLNHGLTGETLRLQIRDFFREHGV</sequence>
<name>A0A3S4SUR4_9ACTO</name>
<gene>
    <name evidence="4" type="ORF">NCTC11923_02233</name>
</gene>
<dbReference type="GO" id="GO:0016787">
    <property type="term" value="F:hydrolase activity"/>
    <property type="evidence" value="ECO:0007669"/>
    <property type="project" value="UniProtKB-KW"/>
</dbReference>
<dbReference type="RefSeq" id="WP_051281039.1">
    <property type="nucleotide sequence ID" value="NZ_CBCRWE010000001.1"/>
</dbReference>
<dbReference type="Proteomes" id="UP000276899">
    <property type="component" value="Chromosome"/>
</dbReference>
<dbReference type="PANTHER" id="PTHR48081">
    <property type="entry name" value="AB HYDROLASE SUPERFAMILY PROTEIN C4A8.06C"/>
    <property type="match status" value="1"/>
</dbReference>
<dbReference type="STRING" id="1278298.GCA_000428685_01229"/>
<dbReference type="InterPro" id="IPR049492">
    <property type="entry name" value="BD-FAE-like_dom"/>
</dbReference>
<evidence type="ECO:0000313" key="4">
    <source>
        <dbReference type="EMBL" id="VEG75561.1"/>
    </source>
</evidence>